<organism evidence="3 4">
    <name type="scientific">Stakelama flava</name>
    <dbReference type="NCBI Taxonomy" id="2860338"/>
    <lineage>
        <taxon>Bacteria</taxon>
        <taxon>Pseudomonadati</taxon>
        <taxon>Pseudomonadota</taxon>
        <taxon>Alphaproteobacteria</taxon>
        <taxon>Sphingomonadales</taxon>
        <taxon>Sphingomonadaceae</taxon>
        <taxon>Stakelama</taxon>
    </lineage>
</organism>
<gene>
    <name evidence="3" type="ORF">KY084_01005</name>
</gene>
<dbReference type="Proteomes" id="UP001197214">
    <property type="component" value="Unassembled WGS sequence"/>
</dbReference>
<feature type="compositionally biased region" description="Basic and acidic residues" evidence="1">
    <location>
        <begin position="17"/>
        <end position="34"/>
    </location>
</feature>
<dbReference type="EMBL" id="JAHWZX010000001">
    <property type="protein sequence ID" value="MBW4329456.1"/>
    <property type="molecule type" value="Genomic_DNA"/>
</dbReference>
<accession>A0ABS6XGX0</accession>
<protein>
    <submittedName>
        <fullName evidence="3">Uncharacterized protein</fullName>
    </submittedName>
</protein>
<proteinExistence type="predicted"/>
<feature type="transmembrane region" description="Helical" evidence="2">
    <location>
        <begin position="56"/>
        <end position="77"/>
    </location>
</feature>
<evidence type="ECO:0000256" key="2">
    <source>
        <dbReference type="SAM" id="Phobius"/>
    </source>
</evidence>
<evidence type="ECO:0000256" key="1">
    <source>
        <dbReference type="SAM" id="MobiDB-lite"/>
    </source>
</evidence>
<sequence length="97" mass="9709">MASTPTSPDTPTNASADKADDSETLSDKAREKAASAKKKASKAAKDTSAAAKKRPYAAVALATGTLAAIGGAAFGIFKVTGKKDGKNSKPKVKPSAD</sequence>
<keyword evidence="2" id="KW-0812">Transmembrane</keyword>
<feature type="compositionally biased region" description="Polar residues" evidence="1">
    <location>
        <begin position="1"/>
        <end position="15"/>
    </location>
</feature>
<keyword evidence="2" id="KW-1133">Transmembrane helix</keyword>
<keyword evidence="2" id="KW-0472">Membrane</keyword>
<dbReference type="RefSeq" id="WP_219236564.1">
    <property type="nucleotide sequence ID" value="NZ_JAHWZX010000001.1"/>
</dbReference>
<evidence type="ECO:0000313" key="3">
    <source>
        <dbReference type="EMBL" id="MBW4329456.1"/>
    </source>
</evidence>
<keyword evidence="4" id="KW-1185">Reference proteome</keyword>
<name>A0ABS6XGX0_9SPHN</name>
<feature type="region of interest" description="Disordered" evidence="1">
    <location>
        <begin position="1"/>
        <end position="54"/>
    </location>
</feature>
<evidence type="ECO:0000313" key="4">
    <source>
        <dbReference type="Proteomes" id="UP001197214"/>
    </source>
</evidence>
<reference evidence="3 4" key="1">
    <citation type="submission" date="2021-07" db="EMBL/GenBank/DDBJ databases">
        <title>Stakelama flava sp. nov., a novel endophytic bacterium isolated from branch of Kandelia candel.</title>
        <authorList>
            <person name="Tuo L."/>
        </authorList>
    </citation>
    <scope>NUCLEOTIDE SEQUENCE [LARGE SCALE GENOMIC DNA]</scope>
    <source>
        <strain evidence="3 4">CBK3Z-3</strain>
    </source>
</reference>
<comment type="caution">
    <text evidence="3">The sequence shown here is derived from an EMBL/GenBank/DDBJ whole genome shotgun (WGS) entry which is preliminary data.</text>
</comment>